<name>A0A1V4KXW1_PATFA</name>
<evidence type="ECO:0000256" key="4">
    <source>
        <dbReference type="ARBA" id="ARBA00022723"/>
    </source>
</evidence>
<dbReference type="GO" id="GO:0008270">
    <property type="term" value="F:zinc ion binding"/>
    <property type="evidence" value="ECO:0007669"/>
    <property type="project" value="UniProtKB-KW"/>
</dbReference>
<evidence type="ECO:0000256" key="2">
    <source>
        <dbReference type="ARBA" id="ARBA00012483"/>
    </source>
</evidence>
<gene>
    <name evidence="12" type="ORF">AV530_014011</name>
</gene>
<evidence type="ECO:0000256" key="3">
    <source>
        <dbReference type="ARBA" id="ARBA00022679"/>
    </source>
</evidence>
<feature type="compositionally biased region" description="Low complexity" evidence="10">
    <location>
        <begin position="266"/>
        <end position="277"/>
    </location>
</feature>
<evidence type="ECO:0000256" key="6">
    <source>
        <dbReference type="ARBA" id="ARBA00022833"/>
    </source>
</evidence>
<sequence>MAMEPQWSCPICQDTRNDIASVMPCRHQFCLGCILHWTEMKPNCPLCKRPIDNVRFSEQEKGDYLQIVVTPAEELPDASSQAGTAPDHPAENSPHHPVPSPPSSPEEMASPAEQGAAGLQAVGGLLQHLLDPVLPWLCQLETIYGSWWWLARSAESTILHALCICGLDGRAMVQMMQDYLEDHTEELVHGVISTIVSRCREEAQRLLRSQAAGEEDNSTAATSSSSSSSSTTSSYSSSSSTSFSSSSFSSSSCTSCTSSQERTPNSSLDSSGSSAGSDVEEQPSTSEAALRGNPSCCPSVPVLAEREQPQEEAGADRGSRSLCPGL</sequence>
<feature type="region of interest" description="Disordered" evidence="10">
    <location>
        <begin position="75"/>
        <end position="113"/>
    </location>
</feature>
<keyword evidence="6" id="KW-0862">Zinc</keyword>
<evidence type="ECO:0000256" key="7">
    <source>
        <dbReference type="ARBA" id="ARBA00023015"/>
    </source>
</evidence>
<evidence type="ECO:0000256" key="10">
    <source>
        <dbReference type="SAM" id="MobiDB-lite"/>
    </source>
</evidence>
<dbReference type="GO" id="GO:0000209">
    <property type="term" value="P:protein polyubiquitination"/>
    <property type="evidence" value="ECO:0007669"/>
    <property type="project" value="TreeGrafter"/>
</dbReference>
<dbReference type="InterPro" id="IPR013083">
    <property type="entry name" value="Znf_RING/FYVE/PHD"/>
</dbReference>
<evidence type="ECO:0000313" key="12">
    <source>
        <dbReference type="EMBL" id="OPJ89151.1"/>
    </source>
</evidence>
<protein>
    <recommendedName>
        <fullName evidence="2">RING-type E3 ubiquitin transferase</fullName>
        <ecNumber evidence="2">2.3.2.27</ecNumber>
    </recommendedName>
</protein>
<feature type="compositionally biased region" description="Basic and acidic residues" evidence="10">
    <location>
        <begin position="304"/>
        <end position="319"/>
    </location>
</feature>
<evidence type="ECO:0000313" key="13">
    <source>
        <dbReference type="Proteomes" id="UP000190648"/>
    </source>
</evidence>
<keyword evidence="13" id="KW-1185">Reference proteome</keyword>
<keyword evidence="4" id="KW-0479">Metal-binding</keyword>
<dbReference type="GO" id="GO:0061630">
    <property type="term" value="F:ubiquitin protein ligase activity"/>
    <property type="evidence" value="ECO:0007669"/>
    <property type="project" value="UniProtKB-EC"/>
</dbReference>
<organism evidence="12 13">
    <name type="scientific">Patagioenas fasciata monilis</name>
    <dbReference type="NCBI Taxonomy" id="372326"/>
    <lineage>
        <taxon>Eukaryota</taxon>
        <taxon>Metazoa</taxon>
        <taxon>Chordata</taxon>
        <taxon>Craniata</taxon>
        <taxon>Vertebrata</taxon>
        <taxon>Euteleostomi</taxon>
        <taxon>Archelosauria</taxon>
        <taxon>Archosauria</taxon>
        <taxon>Dinosauria</taxon>
        <taxon>Saurischia</taxon>
        <taxon>Theropoda</taxon>
        <taxon>Coelurosauria</taxon>
        <taxon>Aves</taxon>
        <taxon>Neognathae</taxon>
        <taxon>Neoaves</taxon>
        <taxon>Columbimorphae</taxon>
        <taxon>Columbiformes</taxon>
        <taxon>Columbidae</taxon>
        <taxon>Patagioenas</taxon>
    </lineage>
</organism>
<dbReference type="Proteomes" id="UP000190648">
    <property type="component" value="Unassembled WGS sequence"/>
</dbReference>
<feature type="region of interest" description="Disordered" evidence="10">
    <location>
        <begin position="207"/>
        <end position="326"/>
    </location>
</feature>
<keyword evidence="7" id="KW-0805">Transcription regulation</keyword>
<dbReference type="SMART" id="SM00184">
    <property type="entry name" value="RING"/>
    <property type="match status" value="1"/>
</dbReference>
<dbReference type="PROSITE" id="PS50089">
    <property type="entry name" value="ZF_RING_2"/>
    <property type="match status" value="1"/>
</dbReference>
<evidence type="ECO:0000259" key="11">
    <source>
        <dbReference type="PROSITE" id="PS50089"/>
    </source>
</evidence>
<feature type="domain" description="RING-type" evidence="11">
    <location>
        <begin position="9"/>
        <end position="48"/>
    </location>
</feature>
<dbReference type="SUPFAM" id="SSF57850">
    <property type="entry name" value="RING/U-box"/>
    <property type="match status" value="1"/>
</dbReference>
<dbReference type="EC" id="2.3.2.27" evidence="2"/>
<keyword evidence="8" id="KW-0804">Transcription</keyword>
<keyword evidence="3" id="KW-0808">Transferase</keyword>
<dbReference type="EMBL" id="LSYS01001377">
    <property type="protein sequence ID" value="OPJ89151.1"/>
    <property type="molecule type" value="Genomic_DNA"/>
</dbReference>
<evidence type="ECO:0000256" key="8">
    <source>
        <dbReference type="ARBA" id="ARBA00023163"/>
    </source>
</evidence>
<accession>A0A1V4KXW1</accession>
<keyword evidence="5 9" id="KW-0863">Zinc-finger</keyword>
<dbReference type="InterPro" id="IPR001841">
    <property type="entry name" value="Znf_RING"/>
</dbReference>
<dbReference type="Gene3D" id="3.30.40.10">
    <property type="entry name" value="Zinc/RING finger domain, C3HC4 (zinc finger)"/>
    <property type="match status" value="1"/>
</dbReference>
<reference evidence="12 13" key="1">
    <citation type="submission" date="2016-02" db="EMBL/GenBank/DDBJ databases">
        <title>Band-tailed pigeon sequencing and assembly.</title>
        <authorList>
            <person name="Soares A.E."/>
            <person name="Novak B.J."/>
            <person name="Rice E.S."/>
            <person name="O'Connell B."/>
            <person name="Chang D."/>
            <person name="Weber S."/>
            <person name="Shapiro B."/>
        </authorList>
    </citation>
    <scope>NUCLEOTIDE SEQUENCE [LARGE SCALE GENOMIC DNA]</scope>
    <source>
        <strain evidence="12">BTP2013</strain>
        <tissue evidence="12">Blood</tissue>
    </source>
</reference>
<comment type="caution">
    <text evidence="12">The sequence shown here is derived from an EMBL/GenBank/DDBJ whole genome shotgun (WGS) entry which is preliminary data.</text>
</comment>
<comment type="catalytic activity">
    <reaction evidence="1">
        <text>S-ubiquitinyl-[E2 ubiquitin-conjugating enzyme]-L-cysteine + [acceptor protein]-L-lysine = [E2 ubiquitin-conjugating enzyme]-L-cysteine + N(6)-ubiquitinyl-[acceptor protein]-L-lysine.</text>
        <dbReference type="EC" id="2.3.2.27"/>
    </reaction>
</comment>
<dbReference type="PANTHER" id="PTHR46077">
    <property type="entry name" value="E3 UBIQUITIN-PROTEIN LIGASE TOPORS"/>
    <property type="match status" value="1"/>
</dbReference>
<evidence type="ECO:0000256" key="9">
    <source>
        <dbReference type="PROSITE-ProRule" id="PRU00175"/>
    </source>
</evidence>
<dbReference type="PANTHER" id="PTHR46077:SF1">
    <property type="entry name" value="TOP1 BINDING ARGININE_SERINE RICH PROTEIN, E3 UBIQUITIN LIGASE"/>
    <property type="match status" value="1"/>
</dbReference>
<dbReference type="Pfam" id="PF13920">
    <property type="entry name" value="zf-C3HC4_3"/>
    <property type="match status" value="1"/>
</dbReference>
<dbReference type="InterPro" id="IPR017907">
    <property type="entry name" value="Znf_RING_CS"/>
</dbReference>
<dbReference type="CDD" id="cd23130">
    <property type="entry name" value="RING-HC_EHV1-like"/>
    <property type="match status" value="1"/>
</dbReference>
<proteinExistence type="predicted"/>
<dbReference type="PROSITE" id="PS00518">
    <property type="entry name" value="ZF_RING_1"/>
    <property type="match status" value="1"/>
</dbReference>
<feature type="compositionally biased region" description="Low complexity" evidence="10">
    <location>
        <begin position="218"/>
        <end position="259"/>
    </location>
</feature>
<dbReference type="STRING" id="372326.A0A1V4KXW1"/>
<evidence type="ECO:0000256" key="1">
    <source>
        <dbReference type="ARBA" id="ARBA00000900"/>
    </source>
</evidence>
<dbReference type="GO" id="GO:0006513">
    <property type="term" value="P:protein monoubiquitination"/>
    <property type="evidence" value="ECO:0007669"/>
    <property type="project" value="TreeGrafter"/>
</dbReference>
<dbReference type="OrthoDB" id="21204at2759"/>
<evidence type="ECO:0000256" key="5">
    <source>
        <dbReference type="ARBA" id="ARBA00022771"/>
    </source>
</evidence>
<dbReference type="AlphaFoldDB" id="A0A1V4KXW1"/>